<organism evidence="3">
    <name type="scientific">Candidatus Actinomarina minuta</name>
    <dbReference type="NCBI Taxonomy" id="1389454"/>
    <lineage>
        <taxon>Bacteria</taxon>
        <taxon>Bacillati</taxon>
        <taxon>Actinomycetota</taxon>
        <taxon>Actinomycetes</taxon>
        <taxon>Candidatus Actinomarinidae</taxon>
        <taxon>Candidatus Actinomarinales</taxon>
        <taxon>Candidatus Actinomarineae</taxon>
        <taxon>Candidatus Actinomarinaceae</taxon>
        <taxon>Candidatus Actinomarina</taxon>
    </lineage>
</organism>
<keyword evidence="2" id="KW-0812">Transmembrane</keyword>
<reference evidence="3" key="1">
    <citation type="journal article" date="2013" name="Sci. Rep.">
        <title>Metagenomics uncovers a new group of low GC and ultra-small marine Actinobacteria.</title>
        <authorList>
            <person name="Ghai R."/>
            <person name="Mizuno C.M."/>
            <person name="Picazo A."/>
            <person name="Camacho A."/>
            <person name="Rodriguez-Valera F."/>
        </authorList>
    </citation>
    <scope>NUCLEOTIDE SEQUENCE</scope>
</reference>
<feature type="region of interest" description="Disordered" evidence="1">
    <location>
        <begin position="1"/>
        <end position="68"/>
    </location>
</feature>
<feature type="transmembrane region" description="Helical" evidence="2">
    <location>
        <begin position="351"/>
        <end position="370"/>
    </location>
</feature>
<keyword evidence="2" id="KW-1133">Transmembrane helix</keyword>
<feature type="transmembrane region" description="Helical" evidence="2">
    <location>
        <begin position="160"/>
        <end position="180"/>
    </location>
</feature>
<feature type="transmembrane region" description="Helical" evidence="2">
    <location>
        <begin position="240"/>
        <end position="267"/>
    </location>
</feature>
<evidence type="ECO:0000313" key="3">
    <source>
        <dbReference type="EMBL" id="AGQ18942.1"/>
    </source>
</evidence>
<dbReference type="AlphaFoldDB" id="S5DVH4"/>
<name>S5DVH4_9ACTN</name>
<feature type="compositionally biased region" description="Polar residues" evidence="1">
    <location>
        <begin position="32"/>
        <end position="43"/>
    </location>
</feature>
<feature type="transmembrane region" description="Helical" evidence="2">
    <location>
        <begin position="319"/>
        <end position="339"/>
    </location>
</feature>
<dbReference type="EMBL" id="KC811117">
    <property type="protein sequence ID" value="AGQ18942.1"/>
    <property type="molecule type" value="Genomic_DNA"/>
</dbReference>
<evidence type="ECO:0000256" key="1">
    <source>
        <dbReference type="SAM" id="MobiDB-lite"/>
    </source>
</evidence>
<evidence type="ECO:0000256" key="2">
    <source>
        <dbReference type="SAM" id="Phobius"/>
    </source>
</evidence>
<feature type="transmembrane region" description="Helical" evidence="2">
    <location>
        <begin position="288"/>
        <end position="313"/>
    </location>
</feature>
<protein>
    <submittedName>
        <fullName evidence="3">MedDCM-OCT-S29-C46-cds2</fullName>
    </submittedName>
</protein>
<feature type="transmembrane region" description="Helical" evidence="2">
    <location>
        <begin position="119"/>
        <end position="140"/>
    </location>
</feature>
<sequence>MDEKLVEQISTSSGIPQMLVSRSAQARAEASGVSTDDVLNSWTGGEAIQASPSTTAEPETEVATIEEQSPSFSEEIIEEKIEEVEPEITAPSIQTEVLIKEDLPPPVGIGEKVLKSLKFGLGFGVIAGFVQGLLSSSYLYDGLILEAETQKLIAEYNTLSFVLIISLSTSFLGTLNSLNIKKFLDSSYDGFGILTTDRESIFTGGGLGLLFGSSTAFLIINTVGQTIEPILPEDPVINLIAVGGTFWRVVILSTFVQAAISVFTMILGVPKGLEEYEDTEAQKIRQRIVGSIMIPMGSIVVGGLIAVAIAQVFLNFHDYAPLFALIISAAILLFASAMSAAPKIKITRSEVVIASAGVLTLIVIIASVAASQH</sequence>
<keyword evidence="2" id="KW-0472">Membrane</keyword>
<feature type="compositionally biased region" description="Polar residues" evidence="1">
    <location>
        <begin position="8"/>
        <end position="24"/>
    </location>
</feature>
<proteinExistence type="predicted"/>
<feature type="transmembrane region" description="Helical" evidence="2">
    <location>
        <begin position="201"/>
        <end position="220"/>
    </location>
</feature>
<accession>S5DVH4</accession>